<sequence length="527" mass="59978">MMESLELGSILPVVFTDCREKLKMWAAISFAVMLIVIGIPLWWKTTEVERAFLPYDEIYKLKPSVVNIQMKVFIHCQYPSRTNALIGDLKNMLMTDIYDLVYTPFKINNEIETYLDIENDERLNNVTYGNILLVEVHHLPQRYKVLVSNKRIIYFTPETSNHLIVEVMRDWHLRESDLKTKIKSIIVPQSVQESENLDSLRAALNYDMVFTIINSNPENVKLVWDISTDIKRYIKPLLDQISAVSLHSLKSQWLYFIDFGVLPEKNSNGYTLPLSQLPHIITPLEKKLGSGISKNPCVHLILYTSSCDQSPLSFVSPTGRLVNSMISPQWGGVQIINPSQRNCKEGEELKVDSKKIMAVFVSQIHTLLGIQDNNKRNPLVGLFNSTGGTLRDWELDKLYRIRTVEQITSASLTLQSLSKLLGEISNIVINEDVASSINDAIKYVKLASNSLGNSKLDEALNYSRVAYQAAETAFSDPSLLALLYFPDDQKYAVYIPLFLPIMIPVLMSLKKIQMWVFYGTTKVNVIS</sequence>
<dbReference type="GO" id="GO:0042765">
    <property type="term" value="C:GPI-anchor transamidase complex"/>
    <property type="evidence" value="ECO:0007669"/>
    <property type="project" value="InterPro"/>
</dbReference>
<accession>A0A8I6SUH3</accession>
<proteinExistence type="inferred from homology"/>
<evidence type="ECO:0000256" key="9">
    <source>
        <dbReference type="ARBA" id="ARBA00023180"/>
    </source>
</evidence>
<dbReference type="CTD" id="42979"/>
<dbReference type="PANTHER" id="PTHR21072:SF13">
    <property type="entry name" value="GPI TRANSAMIDASE COMPONENT PIG-S"/>
    <property type="match status" value="1"/>
</dbReference>
<evidence type="ECO:0008006" key="13">
    <source>
        <dbReference type="Google" id="ProtNLM"/>
    </source>
</evidence>
<comment type="similarity">
    <text evidence="3">Belongs to the PIGS family.</text>
</comment>
<evidence type="ECO:0000256" key="8">
    <source>
        <dbReference type="ARBA" id="ARBA00023136"/>
    </source>
</evidence>
<dbReference type="PANTHER" id="PTHR21072">
    <property type="entry name" value="GPI TRANSAMIDASE COMPONENT PIG-S"/>
    <property type="match status" value="1"/>
</dbReference>
<evidence type="ECO:0000256" key="1">
    <source>
        <dbReference type="ARBA" id="ARBA00004477"/>
    </source>
</evidence>
<evidence type="ECO:0000313" key="12">
    <source>
        <dbReference type="Proteomes" id="UP000494040"/>
    </source>
</evidence>
<evidence type="ECO:0000256" key="3">
    <source>
        <dbReference type="ARBA" id="ARBA00005316"/>
    </source>
</evidence>
<dbReference type="GeneID" id="106662871"/>
<evidence type="ECO:0000256" key="4">
    <source>
        <dbReference type="ARBA" id="ARBA00022502"/>
    </source>
</evidence>
<dbReference type="UniPathway" id="UPA00196"/>
<keyword evidence="12" id="KW-1185">Reference proteome</keyword>
<reference evidence="11" key="1">
    <citation type="submission" date="2022-01" db="UniProtKB">
        <authorList>
            <consortium name="EnsemblMetazoa"/>
        </authorList>
    </citation>
    <scope>IDENTIFICATION</scope>
</reference>
<dbReference type="GO" id="GO:0006506">
    <property type="term" value="P:GPI anchor biosynthetic process"/>
    <property type="evidence" value="ECO:0007669"/>
    <property type="project" value="UniProtKB-UniPathway"/>
</dbReference>
<evidence type="ECO:0000256" key="7">
    <source>
        <dbReference type="ARBA" id="ARBA00022989"/>
    </source>
</evidence>
<name>A0A8I6SUH3_CIMLE</name>
<keyword evidence="5 10" id="KW-0812">Transmembrane</keyword>
<dbReference type="Proteomes" id="UP000494040">
    <property type="component" value="Unassembled WGS sequence"/>
</dbReference>
<evidence type="ECO:0000256" key="2">
    <source>
        <dbReference type="ARBA" id="ARBA00004687"/>
    </source>
</evidence>
<comment type="pathway">
    <text evidence="2">Glycolipid biosynthesis; glycosylphosphatidylinositol-anchor biosynthesis.</text>
</comment>
<evidence type="ECO:0000313" key="11">
    <source>
        <dbReference type="EnsemblMetazoa" id="XP_024086454.1"/>
    </source>
</evidence>
<dbReference type="OrthoDB" id="28748at2759"/>
<evidence type="ECO:0000256" key="10">
    <source>
        <dbReference type="SAM" id="Phobius"/>
    </source>
</evidence>
<feature type="transmembrane region" description="Helical" evidence="10">
    <location>
        <begin position="24"/>
        <end position="43"/>
    </location>
</feature>
<keyword evidence="6" id="KW-0256">Endoplasmic reticulum</keyword>
<dbReference type="RefSeq" id="XP_024086454.1">
    <property type="nucleotide sequence ID" value="XM_024230686.1"/>
</dbReference>
<evidence type="ECO:0000256" key="5">
    <source>
        <dbReference type="ARBA" id="ARBA00022692"/>
    </source>
</evidence>
<keyword evidence="4" id="KW-0337">GPI-anchor biosynthesis</keyword>
<organism evidence="11 12">
    <name type="scientific">Cimex lectularius</name>
    <name type="common">Bed bug</name>
    <name type="synonym">Acanthia lectularia</name>
    <dbReference type="NCBI Taxonomy" id="79782"/>
    <lineage>
        <taxon>Eukaryota</taxon>
        <taxon>Metazoa</taxon>
        <taxon>Ecdysozoa</taxon>
        <taxon>Arthropoda</taxon>
        <taxon>Hexapoda</taxon>
        <taxon>Insecta</taxon>
        <taxon>Pterygota</taxon>
        <taxon>Neoptera</taxon>
        <taxon>Paraneoptera</taxon>
        <taxon>Hemiptera</taxon>
        <taxon>Heteroptera</taxon>
        <taxon>Panheteroptera</taxon>
        <taxon>Cimicomorpha</taxon>
        <taxon>Cimicidae</taxon>
        <taxon>Cimex</taxon>
    </lineage>
</organism>
<dbReference type="AlphaFoldDB" id="A0A8I6SUH3"/>
<evidence type="ECO:0000256" key="6">
    <source>
        <dbReference type="ARBA" id="ARBA00022824"/>
    </source>
</evidence>
<dbReference type="GO" id="GO:0016255">
    <property type="term" value="P:attachment of GPI anchor to protein"/>
    <property type="evidence" value="ECO:0007669"/>
    <property type="project" value="InterPro"/>
</dbReference>
<dbReference type="OMA" id="VGDIPFF"/>
<dbReference type="Pfam" id="PF10510">
    <property type="entry name" value="PIG-S"/>
    <property type="match status" value="1"/>
</dbReference>
<dbReference type="EnsemblMetazoa" id="XM_024230686.1">
    <property type="protein sequence ID" value="XP_024086454.1"/>
    <property type="gene ID" value="LOC106662871"/>
</dbReference>
<protein>
    <recommendedName>
        <fullName evidence="13">GPI transamidase component PIG-S</fullName>
    </recommendedName>
</protein>
<keyword evidence="9" id="KW-0325">Glycoprotein</keyword>
<keyword evidence="7 10" id="KW-1133">Transmembrane helix</keyword>
<keyword evidence="8 10" id="KW-0472">Membrane</keyword>
<comment type="subcellular location">
    <subcellularLocation>
        <location evidence="1">Endoplasmic reticulum membrane</location>
        <topology evidence="1">Multi-pass membrane protein</topology>
    </subcellularLocation>
</comment>
<feature type="transmembrane region" description="Helical" evidence="10">
    <location>
        <begin position="491"/>
        <end position="509"/>
    </location>
</feature>
<dbReference type="InterPro" id="IPR019540">
    <property type="entry name" value="PtdIno-glycan_biosynth_class_S"/>
</dbReference>